<dbReference type="Proteomes" id="UP000618952">
    <property type="component" value="Unassembled WGS sequence"/>
</dbReference>
<feature type="domain" description="Outer membrane protein beta-barrel" evidence="2">
    <location>
        <begin position="18"/>
        <end position="166"/>
    </location>
</feature>
<name>A0ABR7QSH6_9FLAO</name>
<dbReference type="EMBL" id="JACLHY010000028">
    <property type="protein sequence ID" value="MBC8770143.1"/>
    <property type="molecule type" value="Genomic_DNA"/>
</dbReference>
<keyword evidence="1" id="KW-0732">Signal</keyword>
<dbReference type="Pfam" id="PF13568">
    <property type="entry name" value="OMP_b-brl_2"/>
    <property type="match status" value="1"/>
</dbReference>
<reference evidence="3 4" key="1">
    <citation type="submission" date="2020-08" db="EMBL/GenBank/DDBJ databases">
        <title>Arenibacter gaetbuli sp. nov., isolated from a sand dune.</title>
        <authorList>
            <person name="Park S."/>
            <person name="Yoon J.-H."/>
        </authorList>
    </citation>
    <scope>NUCLEOTIDE SEQUENCE [LARGE SCALE GENOMIC DNA]</scope>
    <source>
        <strain evidence="3 4">BSSL-BM3</strain>
    </source>
</reference>
<keyword evidence="4" id="KW-1185">Reference proteome</keyword>
<proteinExistence type="predicted"/>
<organism evidence="3 4">
    <name type="scientific">Arenibacter arenosicollis</name>
    <dbReference type="NCBI Taxonomy" id="2762274"/>
    <lineage>
        <taxon>Bacteria</taxon>
        <taxon>Pseudomonadati</taxon>
        <taxon>Bacteroidota</taxon>
        <taxon>Flavobacteriia</taxon>
        <taxon>Flavobacteriales</taxon>
        <taxon>Flavobacteriaceae</taxon>
        <taxon>Arenibacter</taxon>
    </lineage>
</organism>
<evidence type="ECO:0000256" key="1">
    <source>
        <dbReference type="SAM" id="SignalP"/>
    </source>
</evidence>
<evidence type="ECO:0000313" key="4">
    <source>
        <dbReference type="Proteomes" id="UP000618952"/>
    </source>
</evidence>
<gene>
    <name evidence="3" type="ORF">H4O18_19235</name>
</gene>
<dbReference type="RefSeq" id="WP_187587676.1">
    <property type="nucleotide sequence ID" value="NZ_JACLHY010000028.1"/>
</dbReference>
<dbReference type="InterPro" id="IPR025665">
    <property type="entry name" value="Beta-barrel_OMP_2"/>
</dbReference>
<accession>A0ABR7QSH6</accession>
<protein>
    <submittedName>
        <fullName evidence="3">PorT family protein</fullName>
    </submittedName>
</protein>
<feature type="signal peptide" evidence="1">
    <location>
        <begin position="1"/>
        <end position="19"/>
    </location>
</feature>
<comment type="caution">
    <text evidence="3">The sequence shown here is derived from an EMBL/GenBank/DDBJ whole genome shotgun (WGS) entry which is preliminary data.</text>
</comment>
<evidence type="ECO:0000259" key="2">
    <source>
        <dbReference type="Pfam" id="PF13568"/>
    </source>
</evidence>
<sequence>MKKLLLLSLFLIISSNLFAQSKSQLGIRLGANSARVLNSELDTKTGIYAGLFLAVRFTDSYTMQPEIAYSNQGGNASFRNGEDLNINYVSIGLANKFFVSKNQGFHFTLGPSLDINFDDNFINLINDNGDNLEITPIDIAVFGGIGYEFDFGLAMELRFKQGLIDLDFNDSGEYGGNSEENQLNRVIQIGLAYKFNM</sequence>
<feature type="chain" id="PRO_5046662170" evidence="1">
    <location>
        <begin position="20"/>
        <end position="197"/>
    </location>
</feature>
<evidence type="ECO:0000313" key="3">
    <source>
        <dbReference type="EMBL" id="MBC8770143.1"/>
    </source>
</evidence>